<evidence type="ECO:0000313" key="4">
    <source>
        <dbReference type="EMBL" id="NMD88348.1"/>
    </source>
</evidence>
<dbReference type="RefSeq" id="WP_168963501.1">
    <property type="nucleotide sequence ID" value="NZ_JABAEW010000043.1"/>
</dbReference>
<reference evidence="4 5" key="1">
    <citation type="submission" date="2020-04" db="EMBL/GenBank/DDBJ databases">
        <authorList>
            <person name="Hitch T.C.A."/>
            <person name="Wylensek D."/>
            <person name="Clavel T."/>
        </authorList>
    </citation>
    <scope>NUCLEOTIDE SEQUENCE [LARGE SCALE GENOMIC DNA]</scope>
    <source>
        <strain evidence="4 5">COR2-253-APC-1A</strain>
    </source>
</reference>
<dbReference type="Gene3D" id="2.160.20.10">
    <property type="entry name" value="Single-stranded right-handed beta-helix, Pectin lyase-like"/>
    <property type="match status" value="1"/>
</dbReference>
<sequence length="726" mass="82849">MILKLLYTFALYAACISVIHAASLPENLGKRVAQLEAQAETMRITDSDFADWVKKQSSIHAAYRKAYEYDLKYASAPEAESLLLEWENLIKRMEDELNVFRAMPDLDARGFVNVTDFGAKADGMTDDAAAIQKAIDFAVANGKGGVFLPKGRYLLKRNQKTRVAAIRLRNVKNLKITGEEGTVLVMESNKPPFFHMTECENVRFENFHVTALKPIFSTGIIVDYTADGKGIVMRHDGGVLPSDQQFDECEMPNFRTYDANLAEDGKTPILYTGPSHIRRRIATWNFQRMKHVKDDLYSVQVPMGKAKHASEVFGKGLRLVHFARNHWAAFTWMHSNRCRIKRVSLDRVGGLVIRNNQGDAMFVTDCTVAAAPEEKFSFSTCADFYYTRTASLGGFIGRNIVRNLGDDLFNMHSAMTPVLLQEKNVIYLPEHYIPEQRLSEKMHRLHAVDIVPHYGDRLVNASRRYRVLSAEKVVLQHPATYLDLRNSNDRKIVTLEKAESPVPAIKLVLDRDPGTLECASPFLTHQEYSKIRNAKKYDLVHLVDLYSQGQVIAENYFADTVGRCWIAGSGVVLKNNVFNMRYPHFFYCSWNYYIPTWDEAFYPHVVTYEGNCVRMPEYTTFCMEQTKYKPDDPSTWMRHIYILNNRLIFDLTSFNYAQKKFTHLPLFEARGVADLELIGNTFLLPGEDAGPRLVLQDVTGIVKDNKYLGRWTADVIGKNVSLHDKK</sequence>
<organism evidence="4 5">
    <name type="scientific">Victivallis vadensis</name>
    <dbReference type="NCBI Taxonomy" id="172901"/>
    <lineage>
        <taxon>Bacteria</taxon>
        <taxon>Pseudomonadati</taxon>
        <taxon>Lentisphaerota</taxon>
        <taxon>Lentisphaeria</taxon>
        <taxon>Victivallales</taxon>
        <taxon>Victivallaceae</taxon>
        <taxon>Victivallis</taxon>
    </lineage>
</organism>
<dbReference type="InterPro" id="IPR024535">
    <property type="entry name" value="RHGA/B-epi-like_pectate_lyase"/>
</dbReference>
<keyword evidence="2" id="KW-0732">Signal</keyword>
<comment type="caution">
    <text evidence="4">The sequence shown here is derived from an EMBL/GenBank/DDBJ whole genome shotgun (WGS) entry which is preliminary data.</text>
</comment>
<gene>
    <name evidence="4" type="ORF">HF882_17315</name>
</gene>
<evidence type="ECO:0000259" key="3">
    <source>
        <dbReference type="Pfam" id="PF12708"/>
    </source>
</evidence>
<dbReference type="Pfam" id="PF12708">
    <property type="entry name" value="Pect-lyase_RHGA_epim"/>
    <property type="match status" value="1"/>
</dbReference>
<protein>
    <recommendedName>
        <fullName evidence="3">Rhamnogalacturonase A/B/Epimerase-like pectate lyase domain-containing protein</fullName>
    </recommendedName>
</protein>
<feature type="domain" description="Rhamnogalacturonase A/B/Epimerase-like pectate lyase" evidence="3">
    <location>
        <begin position="111"/>
        <end position="158"/>
    </location>
</feature>
<dbReference type="EMBL" id="JABAEW010000043">
    <property type="protein sequence ID" value="NMD88348.1"/>
    <property type="molecule type" value="Genomic_DNA"/>
</dbReference>
<feature type="coiled-coil region" evidence="1">
    <location>
        <begin position="76"/>
        <end position="103"/>
    </location>
</feature>
<evidence type="ECO:0000313" key="5">
    <source>
        <dbReference type="Proteomes" id="UP000576225"/>
    </source>
</evidence>
<dbReference type="InterPro" id="IPR012334">
    <property type="entry name" value="Pectin_lyas_fold"/>
</dbReference>
<evidence type="ECO:0000256" key="2">
    <source>
        <dbReference type="SAM" id="SignalP"/>
    </source>
</evidence>
<dbReference type="InterPro" id="IPR011050">
    <property type="entry name" value="Pectin_lyase_fold/virulence"/>
</dbReference>
<dbReference type="Proteomes" id="UP000576225">
    <property type="component" value="Unassembled WGS sequence"/>
</dbReference>
<accession>A0A848AYM7</accession>
<dbReference type="AlphaFoldDB" id="A0A848AYM7"/>
<proteinExistence type="predicted"/>
<keyword evidence="1" id="KW-0175">Coiled coil</keyword>
<dbReference type="SUPFAM" id="SSF51126">
    <property type="entry name" value="Pectin lyase-like"/>
    <property type="match status" value="1"/>
</dbReference>
<feature type="signal peptide" evidence="2">
    <location>
        <begin position="1"/>
        <end position="21"/>
    </location>
</feature>
<feature type="chain" id="PRO_5032792003" description="Rhamnogalacturonase A/B/Epimerase-like pectate lyase domain-containing protein" evidence="2">
    <location>
        <begin position="22"/>
        <end position="726"/>
    </location>
</feature>
<name>A0A848AYM7_9BACT</name>
<evidence type="ECO:0000256" key="1">
    <source>
        <dbReference type="SAM" id="Coils"/>
    </source>
</evidence>